<feature type="compositionally biased region" description="Basic and acidic residues" evidence="1">
    <location>
        <begin position="11"/>
        <end position="23"/>
    </location>
</feature>
<sequence>MATPCVLLSGDGHRIPRRSENGSHPRRRRVVPGRAVGGATARGIRGARGAGSASGQPDVRS</sequence>
<dbReference type="EMBL" id="BAAATK010000021">
    <property type="protein sequence ID" value="GAA2441986.1"/>
    <property type="molecule type" value="Genomic_DNA"/>
</dbReference>
<protein>
    <recommendedName>
        <fullName evidence="4">Secreted protein</fullName>
    </recommendedName>
</protein>
<comment type="caution">
    <text evidence="2">The sequence shown here is derived from an EMBL/GenBank/DDBJ whole genome shotgun (WGS) entry which is preliminary data.</text>
</comment>
<gene>
    <name evidence="2" type="ORF">GCM10010421_36060</name>
</gene>
<evidence type="ECO:0000313" key="2">
    <source>
        <dbReference type="EMBL" id="GAA2441986.1"/>
    </source>
</evidence>
<evidence type="ECO:0008006" key="4">
    <source>
        <dbReference type="Google" id="ProtNLM"/>
    </source>
</evidence>
<evidence type="ECO:0000313" key="3">
    <source>
        <dbReference type="Proteomes" id="UP001500460"/>
    </source>
</evidence>
<name>A0ABN3JX25_9ACTN</name>
<reference evidence="2 3" key="1">
    <citation type="journal article" date="2019" name="Int. J. Syst. Evol. Microbiol.">
        <title>The Global Catalogue of Microorganisms (GCM) 10K type strain sequencing project: providing services to taxonomists for standard genome sequencing and annotation.</title>
        <authorList>
            <consortium name="The Broad Institute Genomics Platform"/>
            <consortium name="The Broad Institute Genome Sequencing Center for Infectious Disease"/>
            <person name="Wu L."/>
            <person name="Ma J."/>
        </authorList>
    </citation>
    <scope>NUCLEOTIDE SEQUENCE [LARGE SCALE GENOMIC DNA]</scope>
    <source>
        <strain evidence="2 3">JCM 6922</strain>
    </source>
</reference>
<organism evidence="2 3">
    <name type="scientific">Streptomyces glaucus</name>
    <dbReference type="NCBI Taxonomy" id="284029"/>
    <lineage>
        <taxon>Bacteria</taxon>
        <taxon>Bacillati</taxon>
        <taxon>Actinomycetota</taxon>
        <taxon>Actinomycetes</taxon>
        <taxon>Kitasatosporales</taxon>
        <taxon>Streptomycetaceae</taxon>
        <taxon>Streptomyces</taxon>
    </lineage>
</organism>
<keyword evidence="3" id="KW-1185">Reference proteome</keyword>
<evidence type="ECO:0000256" key="1">
    <source>
        <dbReference type="SAM" id="MobiDB-lite"/>
    </source>
</evidence>
<accession>A0ABN3JX25</accession>
<feature type="region of interest" description="Disordered" evidence="1">
    <location>
        <begin position="1"/>
        <end position="61"/>
    </location>
</feature>
<feature type="compositionally biased region" description="Low complexity" evidence="1">
    <location>
        <begin position="32"/>
        <end position="44"/>
    </location>
</feature>
<proteinExistence type="predicted"/>
<dbReference type="Proteomes" id="UP001500460">
    <property type="component" value="Unassembled WGS sequence"/>
</dbReference>